<dbReference type="Gene3D" id="2.60.40.1910">
    <property type="match status" value="1"/>
</dbReference>
<dbReference type="GO" id="GO:0005615">
    <property type="term" value="C:extracellular space"/>
    <property type="evidence" value="ECO:0007669"/>
    <property type="project" value="TreeGrafter"/>
</dbReference>
<name>A0A2T2WLB3_9FIRM</name>
<dbReference type="EC" id="3.4.11.-" evidence="12"/>
<keyword evidence="3 12" id="KW-0031">Aminopeptidase</keyword>
<dbReference type="InterPro" id="IPR042097">
    <property type="entry name" value="Aminopeptidase_N-like_N_sf"/>
</dbReference>
<dbReference type="GO" id="GO:0016285">
    <property type="term" value="F:alanyl aminopeptidase activity"/>
    <property type="evidence" value="ECO:0007669"/>
    <property type="project" value="UniProtKB-EC"/>
</dbReference>
<evidence type="ECO:0000313" key="16">
    <source>
        <dbReference type="EMBL" id="PSR23006.1"/>
    </source>
</evidence>
<dbReference type="Pfam" id="PF17900">
    <property type="entry name" value="Peptidase_M1_N"/>
    <property type="match status" value="1"/>
</dbReference>
<dbReference type="Proteomes" id="UP000242699">
    <property type="component" value="Unassembled WGS sequence"/>
</dbReference>
<evidence type="ECO:0000256" key="6">
    <source>
        <dbReference type="ARBA" id="ARBA00022801"/>
    </source>
</evidence>
<dbReference type="Pfam" id="PF11838">
    <property type="entry name" value="ERAP1_C"/>
    <property type="match status" value="1"/>
</dbReference>
<dbReference type="InterPro" id="IPR001930">
    <property type="entry name" value="Peptidase_M1"/>
</dbReference>
<evidence type="ECO:0000256" key="7">
    <source>
        <dbReference type="ARBA" id="ARBA00022833"/>
    </source>
</evidence>
<feature type="binding site" evidence="10">
    <location>
        <position position="327"/>
    </location>
    <ligand>
        <name>Zn(2+)</name>
        <dbReference type="ChEBI" id="CHEBI:29105"/>
        <note>catalytic</note>
    </ligand>
</feature>
<evidence type="ECO:0000256" key="1">
    <source>
        <dbReference type="ARBA" id="ARBA00000098"/>
    </source>
</evidence>
<dbReference type="GO" id="GO:0043171">
    <property type="term" value="P:peptide catabolic process"/>
    <property type="evidence" value="ECO:0007669"/>
    <property type="project" value="TreeGrafter"/>
</dbReference>
<evidence type="ECO:0000256" key="2">
    <source>
        <dbReference type="ARBA" id="ARBA00010136"/>
    </source>
</evidence>
<evidence type="ECO:0000256" key="4">
    <source>
        <dbReference type="ARBA" id="ARBA00022670"/>
    </source>
</evidence>
<dbReference type="InterPro" id="IPR050344">
    <property type="entry name" value="Peptidase_M1_aminopeptidases"/>
</dbReference>
<comment type="cofactor">
    <cofactor evidence="10 12">
        <name>Zn(2+)</name>
        <dbReference type="ChEBI" id="CHEBI:29105"/>
    </cofactor>
    <text evidence="10 12">Binds 1 zinc ion per subunit.</text>
</comment>
<keyword evidence="8 12" id="KW-0482">Metalloprotease</keyword>
<gene>
    <name evidence="16" type="ORF">C7B43_20385</name>
</gene>
<evidence type="ECO:0000256" key="8">
    <source>
        <dbReference type="ARBA" id="ARBA00023049"/>
    </source>
</evidence>
<dbReference type="InterPro" id="IPR014782">
    <property type="entry name" value="Peptidase_M1_dom"/>
</dbReference>
<evidence type="ECO:0000313" key="17">
    <source>
        <dbReference type="Proteomes" id="UP000242699"/>
    </source>
</evidence>
<dbReference type="Gene3D" id="2.60.40.1730">
    <property type="entry name" value="tricorn interacting facor f3 domain"/>
    <property type="match status" value="1"/>
</dbReference>
<dbReference type="GO" id="GO:0070006">
    <property type="term" value="F:metalloaminopeptidase activity"/>
    <property type="evidence" value="ECO:0007669"/>
    <property type="project" value="TreeGrafter"/>
</dbReference>
<evidence type="ECO:0000256" key="12">
    <source>
        <dbReference type="RuleBase" id="RU364040"/>
    </source>
</evidence>
<dbReference type="InterPro" id="IPR045357">
    <property type="entry name" value="Aminopeptidase_N-like_N"/>
</dbReference>
<proteinExistence type="inferred from homology"/>
<feature type="active site" description="Proton acceptor" evidence="9">
    <location>
        <position position="305"/>
    </location>
</feature>
<dbReference type="GO" id="GO:0016020">
    <property type="term" value="C:membrane"/>
    <property type="evidence" value="ECO:0007669"/>
    <property type="project" value="TreeGrafter"/>
</dbReference>
<comment type="similarity">
    <text evidence="2 12">Belongs to the peptidase M1 family.</text>
</comment>
<dbReference type="InterPro" id="IPR024571">
    <property type="entry name" value="ERAP1-like_C_dom"/>
</dbReference>
<evidence type="ECO:0000256" key="5">
    <source>
        <dbReference type="ARBA" id="ARBA00022723"/>
    </source>
</evidence>
<dbReference type="InterPro" id="IPR034016">
    <property type="entry name" value="M1_APN-typ"/>
</dbReference>
<dbReference type="CDD" id="cd09601">
    <property type="entry name" value="M1_APN-Q_like"/>
    <property type="match status" value="1"/>
</dbReference>
<dbReference type="EMBL" id="PXYT01000100">
    <property type="protein sequence ID" value="PSR23006.1"/>
    <property type="molecule type" value="Genomic_DNA"/>
</dbReference>
<evidence type="ECO:0000259" key="13">
    <source>
        <dbReference type="Pfam" id="PF01433"/>
    </source>
</evidence>
<feature type="site" description="Transition state stabilizer" evidence="11">
    <location>
        <position position="389"/>
    </location>
</feature>
<evidence type="ECO:0000259" key="14">
    <source>
        <dbReference type="Pfam" id="PF11838"/>
    </source>
</evidence>
<accession>A0A2T2WLB3</accession>
<evidence type="ECO:0000259" key="15">
    <source>
        <dbReference type="Pfam" id="PF17900"/>
    </source>
</evidence>
<feature type="binding site" evidence="10">
    <location>
        <position position="304"/>
    </location>
    <ligand>
        <name>Zn(2+)</name>
        <dbReference type="ChEBI" id="CHEBI:29105"/>
        <note>catalytic</note>
    </ligand>
</feature>
<dbReference type="GO" id="GO:0008270">
    <property type="term" value="F:zinc ion binding"/>
    <property type="evidence" value="ECO:0007669"/>
    <property type="project" value="UniProtKB-UniRule"/>
</dbReference>
<keyword evidence="7 10" id="KW-0862">Zinc</keyword>
<evidence type="ECO:0000256" key="3">
    <source>
        <dbReference type="ARBA" id="ARBA00022438"/>
    </source>
</evidence>
<feature type="domain" description="Peptidase M1 membrane alanine aminopeptidase" evidence="13">
    <location>
        <begin position="235"/>
        <end position="448"/>
    </location>
</feature>
<sequence length="849" mass="96725">MTEAETYRLPRNVRPSLYRLEIAPDLSAGKFHGHEAVDIEVLDNTDTLVLNAHDLTVYNIVATQDDHESLNGNVLYNAEEEQITLNFEQPLVSGKWRLFMDFDGLLADDLRGFYRTTIDTDGGDPLVFACTQCEATDARRVFPCWDEPDFKARFAITLSVDPDLTALSNEKILSESIDAQGKRQVQFAETIPMSTYLVALIVGPLDMTSEEVTGNVPIRIAARPKLLHLANFAKREAVKSLEYFRNYFGIDYPGSKLDHVAIPDFAAGAMENLGCVTYREESLLIDEKHSSPVEQMQVVMTIAHETAHMWFGDMVTMQWWNGLWLNEAFATFMELLAMDALHPEWDIWTGFGVQRTYAFAIDGLVATRPIEFPVKRPVEAEAMFDVLTYDKGASVLRMLEQYLEPEVFQQGITRYLQTHQYQNAETSDLWASLAEVSGQPIGEIMDSWVFQPGYPLIRAQWHQSHNQLMLSQKRFQYQDHEEGQWKIPVSIGMQMADNSHQTLSVLLDRESLSIPVPPGIRWIRVNQGGWGFYRVAYDTPLWSGLIASIGEMTALERLTIFDDVWAAALTDDVPLSHVTELWKTLVREQDPDVWGIAMQNIALLDAMGDERDREVLRNFVKRIATPPLQRLGWDSAGNDSVKTARLRARLILSLGTIGRDQGVCQEAHDRLMAHIEGREPAAPELLNSLIGIVAENGTDQEWDIFYEQFKKSSTPQETVRYLYALAQFPQDRLVKRAFALYLSDEVRIQDGIHAMGGTLRHQKAQHAAWDFIEEHWNDITAKFPPYMLYPLIVPVSWIVTDELAERTAQWFKTHPVPPAERFIAQSIEFQNVHRTFAHRVWGHIANALK</sequence>
<dbReference type="PANTHER" id="PTHR11533">
    <property type="entry name" value="PROTEASE M1 ZINC METALLOPROTEASE"/>
    <property type="match status" value="1"/>
</dbReference>
<dbReference type="AlphaFoldDB" id="A0A2T2WLB3"/>
<dbReference type="PRINTS" id="PR00756">
    <property type="entry name" value="ALADIPTASE"/>
</dbReference>
<dbReference type="GO" id="GO:0005737">
    <property type="term" value="C:cytoplasm"/>
    <property type="evidence" value="ECO:0007669"/>
    <property type="project" value="TreeGrafter"/>
</dbReference>
<protein>
    <recommendedName>
        <fullName evidence="12">Aminopeptidase</fullName>
        <ecNumber evidence="12">3.4.11.-</ecNumber>
    </recommendedName>
</protein>
<keyword evidence="6 12" id="KW-0378">Hydrolase</keyword>
<dbReference type="Gene3D" id="1.25.50.20">
    <property type="match status" value="1"/>
</dbReference>
<keyword evidence="5 10" id="KW-0479">Metal-binding</keyword>
<dbReference type="Pfam" id="PF01433">
    <property type="entry name" value="Peptidase_M1"/>
    <property type="match status" value="1"/>
</dbReference>
<organism evidence="16 17">
    <name type="scientific">Sulfobacillus benefaciens</name>
    <dbReference type="NCBI Taxonomy" id="453960"/>
    <lineage>
        <taxon>Bacteria</taxon>
        <taxon>Bacillati</taxon>
        <taxon>Bacillota</taxon>
        <taxon>Clostridia</taxon>
        <taxon>Eubacteriales</taxon>
        <taxon>Clostridiales Family XVII. Incertae Sedis</taxon>
        <taxon>Sulfobacillus</taxon>
    </lineage>
</organism>
<dbReference type="SUPFAM" id="SSF63737">
    <property type="entry name" value="Leukotriene A4 hydrolase N-terminal domain"/>
    <property type="match status" value="1"/>
</dbReference>
<dbReference type="PANTHER" id="PTHR11533:SF174">
    <property type="entry name" value="PUROMYCIN-SENSITIVE AMINOPEPTIDASE-RELATED"/>
    <property type="match status" value="1"/>
</dbReference>
<dbReference type="SUPFAM" id="SSF55486">
    <property type="entry name" value="Metalloproteases ('zincins'), catalytic domain"/>
    <property type="match status" value="1"/>
</dbReference>
<keyword evidence="4 12" id="KW-0645">Protease</keyword>
<dbReference type="Gene3D" id="1.10.390.10">
    <property type="entry name" value="Neutral Protease Domain 2"/>
    <property type="match status" value="1"/>
</dbReference>
<evidence type="ECO:0000256" key="9">
    <source>
        <dbReference type="PIRSR" id="PIRSR634016-1"/>
    </source>
</evidence>
<comment type="catalytic activity">
    <reaction evidence="1">
        <text>Release of an N-terminal amino acid, Xaa-|-Yaa- from a peptide, amide or arylamide. Xaa is preferably Ala, but may be most amino acids including Pro (slow action). When a terminal hydrophobic residue is followed by a prolyl residue, the two may be released as an intact Xaa-Pro dipeptide.</text>
        <dbReference type="EC" id="3.4.11.2"/>
    </reaction>
</comment>
<comment type="caution">
    <text evidence="16">The sequence shown here is derived from an EMBL/GenBank/DDBJ whole genome shotgun (WGS) entry which is preliminary data.</text>
</comment>
<feature type="binding site" evidence="10">
    <location>
        <position position="308"/>
    </location>
    <ligand>
        <name>Zn(2+)</name>
        <dbReference type="ChEBI" id="CHEBI:29105"/>
        <note>catalytic</note>
    </ligand>
</feature>
<evidence type="ECO:0000256" key="10">
    <source>
        <dbReference type="PIRSR" id="PIRSR634016-3"/>
    </source>
</evidence>
<feature type="domain" description="ERAP1-like C-terminal" evidence="14">
    <location>
        <begin position="522"/>
        <end position="828"/>
    </location>
</feature>
<feature type="domain" description="Aminopeptidase N-like N-terminal" evidence="15">
    <location>
        <begin position="15"/>
        <end position="197"/>
    </location>
</feature>
<evidence type="ECO:0000256" key="11">
    <source>
        <dbReference type="PIRSR" id="PIRSR634016-4"/>
    </source>
</evidence>
<dbReference type="FunFam" id="1.10.390.10:FF:000006">
    <property type="entry name" value="Puromycin-sensitive aminopeptidase"/>
    <property type="match status" value="1"/>
</dbReference>
<dbReference type="GO" id="GO:0042277">
    <property type="term" value="F:peptide binding"/>
    <property type="evidence" value="ECO:0007669"/>
    <property type="project" value="TreeGrafter"/>
</dbReference>
<dbReference type="InterPro" id="IPR027268">
    <property type="entry name" value="Peptidase_M4/M1_CTD_sf"/>
</dbReference>
<dbReference type="GO" id="GO:0006508">
    <property type="term" value="P:proteolysis"/>
    <property type="evidence" value="ECO:0007669"/>
    <property type="project" value="UniProtKB-KW"/>
</dbReference>
<reference evidence="16 17" key="1">
    <citation type="journal article" date="2014" name="BMC Genomics">
        <title>Comparison of environmental and isolate Sulfobacillus genomes reveals diverse carbon, sulfur, nitrogen, and hydrogen metabolisms.</title>
        <authorList>
            <person name="Justice N.B."/>
            <person name="Norman A."/>
            <person name="Brown C.T."/>
            <person name="Singh A."/>
            <person name="Thomas B.C."/>
            <person name="Banfield J.F."/>
        </authorList>
    </citation>
    <scope>NUCLEOTIDE SEQUENCE [LARGE SCALE GENOMIC DNA]</scope>
    <source>
        <strain evidence="16">AMDSBA1</strain>
    </source>
</reference>